<dbReference type="STRING" id="309798.COPRO5265_0821"/>
<sequence>METTDRQNQDDKQKALDMTVQYVEKRFGKGSLMRLGETGSRMQVETISTGALTLDLALGIGGIPRGRIVEIYGPEGSGKTTLALHIIANAQKNGGTAVFIDAEHALDPVYARKLGVDVENLYISQPDYGEQALEIAEELSKSGAVDVIVIDSVAALVPKAELDGEIGDSFMGLQARLMSQALRKLTGIASKTGTAIVFLNQLREKVGITFGNPEVTPGGRALKFFASARIELRKSENIGGSGDASEGAVIKAKIVKNKLAPPFRTATFDLYFGKGISWTASVVDAALIAGVIQKSGSWYSYNDIRLGQGKENAVSFLEEHPETLAEIESAVRGTLQELPVEIEE</sequence>
<dbReference type="InterPro" id="IPR003593">
    <property type="entry name" value="AAA+_ATPase"/>
</dbReference>
<keyword evidence="4 10" id="KW-0227">DNA damage</keyword>
<dbReference type="OrthoDB" id="9776733at2"/>
<dbReference type="PROSITE" id="PS50162">
    <property type="entry name" value="RECA_2"/>
    <property type="match status" value="1"/>
</dbReference>
<keyword evidence="5 10" id="KW-0067">ATP-binding</keyword>
<evidence type="ECO:0000313" key="16">
    <source>
        <dbReference type="Proteomes" id="UP000001732"/>
    </source>
</evidence>
<dbReference type="Pfam" id="PF00154">
    <property type="entry name" value="RecA_N"/>
    <property type="match status" value="1"/>
</dbReference>
<comment type="caution">
    <text evidence="10">Lacks conserved residue(s) required for the propagation of feature annotation.</text>
</comment>
<comment type="function">
    <text evidence="10">Can catalyze the hydrolysis of ATP in the presence of single-stranded DNA, the ATP-dependent uptake of single-stranded DNA by duplex DNA, and the ATP-dependent hybridization of homologous single-stranded DNAs. It interacts with LexA causing its activation and leading to its autocatalytic cleavage.</text>
</comment>
<dbReference type="InterPro" id="IPR027417">
    <property type="entry name" value="P-loop_NTPase"/>
</dbReference>
<evidence type="ECO:0000256" key="12">
    <source>
        <dbReference type="RuleBase" id="RU004527"/>
    </source>
</evidence>
<dbReference type="PANTHER" id="PTHR45900">
    <property type="entry name" value="RECA"/>
    <property type="match status" value="1"/>
</dbReference>
<dbReference type="HOGENOM" id="CLU_040469_3_2_9"/>
<dbReference type="SUPFAM" id="SSF52540">
    <property type="entry name" value="P-loop containing nucleoside triphosphate hydrolases"/>
    <property type="match status" value="1"/>
</dbReference>
<dbReference type="GO" id="GO:0005829">
    <property type="term" value="C:cytosol"/>
    <property type="evidence" value="ECO:0007669"/>
    <property type="project" value="TreeGrafter"/>
</dbReference>
<dbReference type="CDD" id="cd00983">
    <property type="entry name" value="RecA"/>
    <property type="match status" value="1"/>
</dbReference>
<proteinExistence type="inferred from homology"/>
<dbReference type="GO" id="GO:0009432">
    <property type="term" value="P:SOS response"/>
    <property type="evidence" value="ECO:0007669"/>
    <property type="project" value="UniProtKB-UniRule"/>
</dbReference>
<evidence type="ECO:0000259" key="14">
    <source>
        <dbReference type="PROSITE" id="PS50163"/>
    </source>
</evidence>
<dbReference type="GO" id="GO:0005524">
    <property type="term" value="F:ATP binding"/>
    <property type="evidence" value="ECO:0007669"/>
    <property type="project" value="UniProtKB-UniRule"/>
</dbReference>
<dbReference type="SMART" id="SM00382">
    <property type="entry name" value="AAA"/>
    <property type="match status" value="1"/>
</dbReference>
<feature type="domain" description="RecA family profile 1" evidence="13">
    <location>
        <begin position="43"/>
        <end position="202"/>
    </location>
</feature>
<feature type="domain" description="RecA family profile 2" evidence="14">
    <location>
        <begin position="207"/>
        <end position="277"/>
    </location>
</feature>
<keyword evidence="8 10" id="KW-0234">DNA repair</keyword>
<dbReference type="GO" id="GO:0003684">
    <property type="term" value="F:damaged DNA binding"/>
    <property type="evidence" value="ECO:0007669"/>
    <property type="project" value="UniProtKB-UniRule"/>
</dbReference>
<dbReference type="PANTHER" id="PTHR45900:SF1">
    <property type="entry name" value="MITOCHONDRIAL DNA REPAIR PROTEIN RECA HOMOLOG-RELATED"/>
    <property type="match status" value="1"/>
</dbReference>
<dbReference type="GO" id="GO:0006281">
    <property type="term" value="P:DNA repair"/>
    <property type="evidence" value="ECO:0007669"/>
    <property type="project" value="UniProtKB-UniRule"/>
</dbReference>
<dbReference type="Proteomes" id="UP000001732">
    <property type="component" value="Chromosome"/>
</dbReference>
<dbReference type="PRINTS" id="PR00142">
    <property type="entry name" value="RECA"/>
</dbReference>
<evidence type="ECO:0000256" key="8">
    <source>
        <dbReference type="ARBA" id="ARBA00023204"/>
    </source>
</evidence>
<accession>B5Y8R3</accession>
<comment type="similarity">
    <text evidence="1 10 12">Belongs to the RecA family.</text>
</comment>
<organism evidence="15 16">
    <name type="scientific">Coprothermobacter proteolyticus (strain ATCC 35245 / DSM 5265 / OCM 4 / BT)</name>
    <dbReference type="NCBI Taxonomy" id="309798"/>
    <lineage>
        <taxon>Bacteria</taxon>
        <taxon>Pseudomonadati</taxon>
        <taxon>Coprothermobacterota</taxon>
        <taxon>Coprothermobacteria</taxon>
        <taxon>Coprothermobacterales</taxon>
        <taxon>Coprothermobacteraceae</taxon>
        <taxon>Coprothermobacter</taxon>
    </lineage>
</organism>
<evidence type="ECO:0000313" key="15">
    <source>
        <dbReference type="EMBL" id="ACI17997.1"/>
    </source>
</evidence>
<reference evidence="15 16" key="2">
    <citation type="journal article" date="2014" name="Genome Announc.">
        <title>Complete Genome Sequence of Coprothermobacter proteolyticus DSM 5265.</title>
        <authorList>
            <person name="Alexiev A."/>
            <person name="Coil D.A."/>
            <person name="Badger J.H."/>
            <person name="Enticknap J."/>
            <person name="Ward N."/>
            <person name="Robb F.T."/>
            <person name="Eisen J.A."/>
        </authorList>
    </citation>
    <scope>NUCLEOTIDE SEQUENCE [LARGE SCALE GENOMIC DNA]</scope>
    <source>
        <strain evidence="16">ATCC 35245 / DSM 5265 / OCM 4 / BT</strain>
    </source>
</reference>
<dbReference type="AlphaFoldDB" id="B5Y8R3"/>
<dbReference type="InterPro" id="IPR049261">
    <property type="entry name" value="RecA-like_C"/>
</dbReference>
<evidence type="ECO:0000256" key="9">
    <source>
        <dbReference type="ARBA" id="ARBA00023236"/>
    </source>
</evidence>
<evidence type="ECO:0000256" key="3">
    <source>
        <dbReference type="ARBA" id="ARBA00022741"/>
    </source>
</evidence>
<dbReference type="InterPro" id="IPR049428">
    <property type="entry name" value="RecA-like_N"/>
</dbReference>
<evidence type="ECO:0000256" key="5">
    <source>
        <dbReference type="ARBA" id="ARBA00022840"/>
    </source>
</evidence>
<keyword evidence="6 10" id="KW-0238">DNA-binding</keyword>
<dbReference type="RefSeq" id="WP_012544648.1">
    <property type="nucleotide sequence ID" value="NC_011295.1"/>
</dbReference>
<reference evidence="16" key="1">
    <citation type="submission" date="2008-08" db="EMBL/GenBank/DDBJ databases">
        <title>The complete genome sequence of Coprothermobacter proteolyticus strain ATCC 5245 / DSM 5265 / BT.</title>
        <authorList>
            <person name="Dodson R.J."/>
            <person name="Durkin A.S."/>
            <person name="Wu M."/>
            <person name="Eisen J."/>
            <person name="Sutton G."/>
        </authorList>
    </citation>
    <scope>NUCLEOTIDE SEQUENCE [LARGE SCALE GENOMIC DNA]</scope>
    <source>
        <strain evidence="16">ATCC 35245 / DSM 5265 / OCM 4 / BT</strain>
    </source>
</reference>
<dbReference type="HAMAP" id="MF_00268">
    <property type="entry name" value="RecA"/>
    <property type="match status" value="1"/>
</dbReference>
<keyword evidence="9 10" id="KW-0742">SOS response</keyword>
<protein>
    <recommendedName>
        <fullName evidence="2 10">Protein RecA</fullName>
    </recommendedName>
    <alternativeName>
        <fullName evidence="10 11">Recombinase A</fullName>
    </alternativeName>
</protein>
<dbReference type="Pfam" id="PF21096">
    <property type="entry name" value="RecA_C"/>
    <property type="match status" value="1"/>
</dbReference>
<evidence type="ECO:0000256" key="4">
    <source>
        <dbReference type="ARBA" id="ARBA00022763"/>
    </source>
</evidence>
<dbReference type="GO" id="GO:0003697">
    <property type="term" value="F:single-stranded DNA binding"/>
    <property type="evidence" value="ECO:0007669"/>
    <property type="project" value="UniProtKB-UniRule"/>
</dbReference>
<evidence type="ECO:0000256" key="2">
    <source>
        <dbReference type="ARBA" id="ARBA00015553"/>
    </source>
</evidence>
<evidence type="ECO:0000256" key="1">
    <source>
        <dbReference type="ARBA" id="ARBA00009391"/>
    </source>
</evidence>
<keyword evidence="3 10" id="KW-0547">Nucleotide-binding</keyword>
<evidence type="ECO:0000259" key="13">
    <source>
        <dbReference type="PROSITE" id="PS50162"/>
    </source>
</evidence>
<dbReference type="FunFam" id="3.40.50.300:FF:000087">
    <property type="entry name" value="Recombinase RecA"/>
    <property type="match status" value="1"/>
</dbReference>
<keyword evidence="10" id="KW-0963">Cytoplasm</keyword>
<dbReference type="NCBIfam" id="TIGR02012">
    <property type="entry name" value="tigrfam_recA"/>
    <property type="match status" value="1"/>
</dbReference>
<dbReference type="InterPro" id="IPR023400">
    <property type="entry name" value="RecA_C_sf"/>
</dbReference>
<evidence type="ECO:0000256" key="6">
    <source>
        <dbReference type="ARBA" id="ARBA00023125"/>
    </source>
</evidence>
<dbReference type="InterPro" id="IPR020588">
    <property type="entry name" value="RecA_ATP-bd"/>
</dbReference>
<comment type="subcellular location">
    <subcellularLocation>
        <location evidence="10">Cytoplasm</location>
    </subcellularLocation>
</comment>
<dbReference type="SUPFAM" id="SSF54752">
    <property type="entry name" value="RecA protein, C-terminal domain"/>
    <property type="match status" value="1"/>
</dbReference>
<evidence type="ECO:0000256" key="10">
    <source>
        <dbReference type="HAMAP-Rule" id="MF_00268"/>
    </source>
</evidence>
<keyword evidence="7 10" id="KW-0233">DNA recombination</keyword>
<dbReference type="GO" id="GO:0140664">
    <property type="term" value="F:ATP-dependent DNA damage sensor activity"/>
    <property type="evidence" value="ECO:0007669"/>
    <property type="project" value="InterPro"/>
</dbReference>
<dbReference type="KEGG" id="cpo:COPRO5265_0821"/>
<evidence type="ECO:0000256" key="7">
    <source>
        <dbReference type="ARBA" id="ARBA00023172"/>
    </source>
</evidence>
<dbReference type="eggNOG" id="COG0468">
    <property type="taxonomic scope" value="Bacteria"/>
</dbReference>
<evidence type="ECO:0000256" key="11">
    <source>
        <dbReference type="RuleBase" id="RU000526"/>
    </source>
</evidence>
<name>B5Y8R3_COPPD</name>
<dbReference type="Gene3D" id="3.40.50.300">
    <property type="entry name" value="P-loop containing nucleotide triphosphate hydrolases"/>
    <property type="match status" value="1"/>
</dbReference>
<dbReference type="InterPro" id="IPR013765">
    <property type="entry name" value="DNA_recomb/repair_RecA"/>
</dbReference>
<dbReference type="PROSITE" id="PS50163">
    <property type="entry name" value="RECA_3"/>
    <property type="match status" value="1"/>
</dbReference>
<dbReference type="EMBL" id="CP001145">
    <property type="protein sequence ID" value="ACI17997.1"/>
    <property type="molecule type" value="Genomic_DNA"/>
</dbReference>
<dbReference type="InterPro" id="IPR020587">
    <property type="entry name" value="RecA_monomer-monomer_interface"/>
</dbReference>
<keyword evidence="16" id="KW-1185">Reference proteome</keyword>
<dbReference type="GO" id="GO:0006310">
    <property type="term" value="P:DNA recombination"/>
    <property type="evidence" value="ECO:0007669"/>
    <property type="project" value="UniProtKB-UniRule"/>
</dbReference>
<gene>
    <name evidence="10 15" type="primary">recA</name>
    <name evidence="15" type="ordered locus">COPRO5265_0821</name>
</gene>